<dbReference type="PaxDb" id="121845-A0A1S4EIC6"/>
<evidence type="ECO:0000256" key="1">
    <source>
        <dbReference type="SAM" id="MobiDB-lite"/>
    </source>
</evidence>
<keyword evidence="2" id="KW-1185">Reference proteome</keyword>
<organism evidence="2 3">
    <name type="scientific">Diaphorina citri</name>
    <name type="common">Asian citrus psyllid</name>
    <dbReference type="NCBI Taxonomy" id="121845"/>
    <lineage>
        <taxon>Eukaryota</taxon>
        <taxon>Metazoa</taxon>
        <taxon>Ecdysozoa</taxon>
        <taxon>Arthropoda</taxon>
        <taxon>Hexapoda</taxon>
        <taxon>Insecta</taxon>
        <taxon>Pterygota</taxon>
        <taxon>Neoptera</taxon>
        <taxon>Paraneoptera</taxon>
        <taxon>Hemiptera</taxon>
        <taxon>Sternorrhyncha</taxon>
        <taxon>Psylloidea</taxon>
        <taxon>Psyllidae</taxon>
        <taxon>Diaphorininae</taxon>
        <taxon>Diaphorina</taxon>
    </lineage>
</organism>
<dbReference type="Proteomes" id="UP000079169">
    <property type="component" value="Unplaced"/>
</dbReference>
<feature type="region of interest" description="Disordered" evidence="1">
    <location>
        <begin position="76"/>
        <end position="242"/>
    </location>
</feature>
<evidence type="ECO:0000313" key="3">
    <source>
        <dbReference type="RefSeq" id="XP_017301961.1"/>
    </source>
</evidence>
<feature type="compositionally biased region" description="Basic and acidic residues" evidence="1">
    <location>
        <begin position="174"/>
        <end position="197"/>
    </location>
</feature>
<feature type="compositionally biased region" description="Polar residues" evidence="1">
    <location>
        <begin position="223"/>
        <end position="234"/>
    </location>
</feature>
<proteinExistence type="predicted"/>
<dbReference type="RefSeq" id="XP_017301961.1">
    <property type="nucleotide sequence ID" value="XM_017446472.2"/>
</dbReference>
<accession>A0A1S4EIC6</accession>
<gene>
    <name evidence="3" type="primary">LOC108253112</name>
</gene>
<dbReference type="AlphaFoldDB" id="A0A1S4EIC6"/>
<name>A0A1S4EIC6_DIACI</name>
<feature type="compositionally biased region" description="Basic and acidic residues" evidence="1">
    <location>
        <begin position="205"/>
        <end position="216"/>
    </location>
</feature>
<sequence length="315" mass="34837">MANAGFGKLLEHIFSDSEQVSVNRHLKLVRAKLEDWQEETNDSNGNSNGKDVRAINEKLFEKYFELLLFDNALNRGQRRGKSPEESLSTAEKSQHPGKSVPEPRKSRSKKGGKTGRKRCDSGDEGVLSDGNSKEEAHGSDGLFGDGLADTLLGQFGNRREGKENNPSRTNIPSEIEKNPAETRESSSRSQDRSKTYDKVALSLELPHERQSYESYRKGIPGGTNISSSDSTHNSLGKKRSGTNSSNIDKYVKLFRSPAGAHTILDTNRTILNQILSHASHPGLENAHFNSLVDLAKAYDTTVYKVNSSRTCLKYP</sequence>
<reference evidence="3" key="1">
    <citation type="submission" date="2025-08" db="UniProtKB">
        <authorList>
            <consortium name="RefSeq"/>
        </authorList>
    </citation>
    <scope>IDENTIFICATION</scope>
</reference>
<feature type="compositionally biased region" description="Basic residues" evidence="1">
    <location>
        <begin position="106"/>
        <end position="116"/>
    </location>
</feature>
<protein>
    <submittedName>
        <fullName evidence="3">Uncharacterized protein LOC108253112</fullName>
    </submittedName>
</protein>
<dbReference type="GeneID" id="108253112"/>
<evidence type="ECO:0000313" key="2">
    <source>
        <dbReference type="Proteomes" id="UP000079169"/>
    </source>
</evidence>
<dbReference type="KEGG" id="dci:108253112"/>